<dbReference type="Proteomes" id="UP000003571">
    <property type="component" value="Unassembled WGS sequence"/>
</dbReference>
<comment type="caution">
    <text evidence="2">The sequence shown here is derived from an EMBL/GenBank/DDBJ whole genome shotgun (WGS) entry which is preliminary data.</text>
</comment>
<dbReference type="InterPro" id="IPR036514">
    <property type="entry name" value="SGNH_hydro_sf"/>
</dbReference>
<accession>H7EHR2</accession>
<dbReference type="STRING" id="907348.TresaDRAFT_2278"/>
<dbReference type="InterPro" id="IPR013830">
    <property type="entry name" value="SGNH_hydro"/>
</dbReference>
<feature type="domain" description="SGNH hydrolase-type esterase" evidence="1">
    <location>
        <begin position="10"/>
        <end position="205"/>
    </location>
</feature>
<organism evidence="2 3">
    <name type="scientific">Treponema saccharophilum DSM 2985</name>
    <dbReference type="NCBI Taxonomy" id="907348"/>
    <lineage>
        <taxon>Bacteria</taxon>
        <taxon>Pseudomonadati</taxon>
        <taxon>Spirochaetota</taxon>
        <taxon>Spirochaetia</taxon>
        <taxon>Spirochaetales</taxon>
        <taxon>Treponemataceae</taxon>
        <taxon>Treponema</taxon>
    </lineage>
</organism>
<dbReference type="PATRIC" id="fig|907348.3.peg.337"/>
<dbReference type="eggNOG" id="COG2755">
    <property type="taxonomic scope" value="Bacteria"/>
</dbReference>
<dbReference type="PANTHER" id="PTHR30383">
    <property type="entry name" value="THIOESTERASE 1/PROTEASE 1/LYSOPHOSPHOLIPASE L1"/>
    <property type="match status" value="1"/>
</dbReference>
<dbReference type="AlphaFoldDB" id="H7EHR2"/>
<dbReference type="PANTHER" id="PTHR30383:SF5">
    <property type="entry name" value="SGNH HYDROLASE-TYPE ESTERASE DOMAIN-CONTAINING PROTEIN"/>
    <property type="match status" value="1"/>
</dbReference>
<dbReference type="InterPro" id="IPR051532">
    <property type="entry name" value="Ester_Hydrolysis_Enzymes"/>
</dbReference>
<dbReference type="Pfam" id="PF13472">
    <property type="entry name" value="Lipase_GDSL_2"/>
    <property type="match status" value="1"/>
</dbReference>
<dbReference type="OrthoDB" id="9777593at2"/>
<sequence>MDLKGKKILFLGDSITEGWGASSIEKTYWSLLSSVDGAAVRAYGIGGTRIARQIVPSCEPKYDRNFVSRVGEMENGADCVVVFGGTNDYGHGDAPLGSFDDRTDSTFYGALHSLFLALLQKYPEARIVVMTPLHRERENCLVNEAGVRNVGTLSDYVRIIKEVARHYALPVLDLYSLSGIQPDVPFLRERYAPDGLHPNDSGHERIYALLREFLRTL</sequence>
<name>H7EHR2_9SPIR</name>
<dbReference type="Gene3D" id="3.40.50.1110">
    <property type="entry name" value="SGNH hydrolase"/>
    <property type="match status" value="1"/>
</dbReference>
<evidence type="ECO:0000259" key="1">
    <source>
        <dbReference type="Pfam" id="PF13472"/>
    </source>
</evidence>
<keyword evidence="3" id="KW-1185">Reference proteome</keyword>
<evidence type="ECO:0000313" key="2">
    <source>
        <dbReference type="EMBL" id="EIC02852.1"/>
    </source>
</evidence>
<proteinExistence type="predicted"/>
<dbReference type="CDD" id="cd00229">
    <property type="entry name" value="SGNH_hydrolase"/>
    <property type="match status" value="1"/>
</dbReference>
<protein>
    <submittedName>
        <fullName evidence="2">Lipolytic protein G-D-S-L family</fullName>
    </submittedName>
</protein>
<dbReference type="EMBL" id="AGRW01000030">
    <property type="protein sequence ID" value="EIC02852.1"/>
    <property type="molecule type" value="Genomic_DNA"/>
</dbReference>
<dbReference type="RefSeq" id="WP_002702271.1">
    <property type="nucleotide sequence ID" value="NZ_AGRW01000030.1"/>
</dbReference>
<reference evidence="2 3" key="1">
    <citation type="submission" date="2011-09" db="EMBL/GenBank/DDBJ databases">
        <title>The draft genome of Treponema saccharophilum DSM 2985.</title>
        <authorList>
            <consortium name="US DOE Joint Genome Institute (JGI-PGF)"/>
            <person name="Lucas S."/>
            <person name="Copeland A."/>
            <person name="Lapidus A."/>
            <person name="Glavina del Rio T."/>
            <person name="Dalin E."/>
            <person name="Tice H."/>
            <person name="Bruce D."/>
            <person name="Goodwin L."/>
            <person name="Pitluck S."/>
            <person name="Peters L."/>
            <person name="Kyrpides N."/>
            <person name="Mavromatis K."/>
            <person name="Ivanova N."/>
            <person name="Markowitz V."/>
            <person name="Cheng J.-F."/>
            <person name="Hugenholtz P."/>
            <person name="Woyke T."/>
            <person name="Wu D."/>
            <person name="Gronow S."/>
            <person name="Wellnitz S."/>
            <person name="Brambilla E."/>
            <person name="Klenk H.-P."/>
            <person name="Eisen J.A."/>
        </authorList>
    </citation>
    <scope>NUCLEOTIDE SEQUENCE [LARGE SCALE GENOMIC DNA]</scope>
    <source>
        <strain evidence="2 3">DSM 2985</strain>
    </source>
</reference>
<evidence type="ECO:0000313" key="3">
    <source>
        <dbReference type="Proteomes" id="UP000003571"/>
    </source>
</evidence>
<dbReference type="GO" id="GO:0004622">
    <property type="term" value="F:phosphatidylcholine lysophospholipase activity"/>
    <property type="evidence" value="ECO:0007669"/>
    <property type="project" value="TreeGrafter"/>
</dbReference>
<dbReference type="SUPFAM" id="SSF52266">
    <property type="entry name" value="SGNH hydrolase"/>
    <property type="match status" value="1"/>
</dbReference>
<gene>
    <name evidence="2" type="ORF">TresaDRAFT_2278</name>
</gene>